<dbReference type="GO" id="GO:0006310">
    <property type="term" value="P:DNA recombination"/>
    <property type="evidence" value="ECO:0007669"/>
    <property type="project" value="UniProtKB-KW"/>
</dbReference>
<sequence>MHGKSNLIAPSPTGRAWGLHNFARAFSSARIEAGLPDNLQFRDLSRTSMVRLAEAGATVPQIAAISGHSIEQTQKILEHYLPRNRQMALGAMDLLVERSGSIRRGFVLLQGGQANGEGAPAATGTDAATEL</sequence>
<reference evidence="2 3" key="1">
    <citation type="submission" date="2020-08" db="EMBL/GenBank/DDBJ databases">
        <title>Genomic Encyclopedia of Type Strains, Phase IV (KMG-IV): sequencing the most valuable type-strain genomes for metagenomic binning, comparative biology and taxonomic classification.</title>
        <authorList>
            <person name="Goeker M."/>
        </authorList>
    </citation>
    <scope>NUCLEOTIDE SEQUENCE [LARGE SCALE GENOMIC DNA]</scope>
    <source>
        <strain evidence="2 3">DSM 25622</strain>
    </source>
</reference>
<dbReference type="GO" id="GO:0003677">
    <property type="term" value="F:DNA binding"/>
    <property type="evidence" value="ECO:0007669"/>
    <property type="project" value="InterPro"/>
</dbReference>
<keyword evidence="3" id="KW-1185">Reference proteome</keyword>
<dbReference type="Proteomes" id="UP000580654">
    <property type="component" value="Unassembled WGS sequence"/>
</dbReference>
<dbReference type="InterPro" id="IPR011010">
    <property type="entry name" value="DNA_brk_join_enz"/>
</dbReference>
<dbReference type="GO" id="GO:0015074">
    <property type="term" value="P:DNA integration"/>
    <property type="evidence" value="ECO:0007669"/>
    <property type="project" value="InterPro"/>
</dbReference>
<gene>
    <name evidence="2" type="ORF">FHS87_003804</name>
</gene>
<dbReference type="SUPFAM" id="SSF56349">
    <property type="entry name" value="DNA breaking-rejoining enzymes"/>
    <property type="match status" value="1"/>
</dbReference>
<proteinExistence type="predicted"/>
<dbReference type="RefSeq" id="WP_184520927.1">
    <property type="nucleotide sequence ID" value="NZ_JACIJD010000022.1"/>
</dbReference>
<accession>A0A840Y3M7</accession>
<dbReference type="InterPro" id="IPR013762">
    <property type="entry name" value="Integrase-like_cat_sf"/>
</dbReference>
<evidence type="ECO:0000313" key="2">
    <source>
        <dbReference type="EMBL" id="MBB5695738.1"/>
    </source>
</evidence>
<name>A0A840Y3M7_9PROT</name>
<dbReference type="AlphaFoldDB" id="A0A840Y3M7"/>
<protein>
    <submittedName>
        <fullName evidence="2">Integrase</fullName>
    </submittedName>
</protein>
<evidence type="ECO:0000256" key="1">
    <source>
        <dbReference type="ARBA" id="ARBA00023172"/>
    </source>
</evidence>
<dbReference type="Gene3D" id="1.10.443.10">
    <property type="entry name" value="Intergrase catalytic core"/>
    <property type="match status" value="1"/>
</dbReference>
<comment type="caution">
    <text evidence="2">The sequence shown here is derived from an EMBL/GenBank/DDBJ whole genome shotgun (WGS) entry which is preliminary data.</text>
</comment>
<dbReference type="EMBL" id="JACIJD010000022">
    <property type="protein sequence ID" value="MBB5695738.1"/>
    <property type="molecule type" value="Genomic_DNA"/>
</dbReference>
<evidence type="ECO:0000313" key="3">
    <source>
        <dbReference type="Proteomes" id="UP000580654"/>
    </source>
</evidence>
<organism evidence="2 3">
    <name type="scientific">Muricoccus pecuniae</name>
    <dbReference type="NCBI Taxonomy" id="693023"/>
    <lineage>
        <taxon>Bacteria</taxon>
        <taxon>Pseudomonadati</taxon>
        <taxon>Pseudomonadota</taxon>
        <taxon>Alphaproteobacteria</taxon>
        <taxon>Acetobacterales</taxon>
        <taxon>Roseomonadaceae</taxon>
        <taxon>Muricoccus</taxon>
    </lineage>
</organism>
<keyword evidence="1" id="KW-0233">DNA recombination</keyword>